<feature type="compositionally biased region" description="Basic and acidic residues" evidence="1">
    <location>
        <begin position="11"/>
        <end position="23"/>
    </location>
</feature>
<proteinExistence type="predicted"/>
<dbReference type="SUPFAM" id="SSF53098">
    <property type="entry name" value="Ribonuclease H-like"/>
    <property type="match status" value="1"/>
</dbReference>
<dbReference type="GeneID" id="102807830"/>
<sequence>MLKFITSSKRKNVDQDKKKDLVQKKSKVNDASVSDCALSKSTNRQTGHRDATKLEVTAAASQNIGEIIQPEVNRDAITSAFIVLDFLAKQRIPLTTNFEPVLDLLSQLGLSVKKNLRVSKNAMYCSDKSIKEMLAILLSTIEESTIEHLKKSEYFAIMLDKTTNVSISEQLTLKCRFLNESGQLCVRFLKMIEPFKSSDIAQPPSTVTLNASTIARHVAEYIERKQLSADQLVGIGTDGAAVMTGENNGVVKKLQDLATTAIGIHCSGHCLQLASCQVANTVQFVKKFNTILRQLYDYYDNSAVHMAGLYAVPTTPGEKVLKPIQPSSTWWLSIKMSTTRLKKG</sequence>
<evidence type="ECO:0000256" key="1">
    <source>
        <dbReference type="SAM" id="MobiDB-lite"/>
    </source>
</evidence>
<dbReference type="RefSeq" id="XP_006814993.1">
    <property type="nucleotide sequence ID" value="XM_006814930.1"/>
</dbReference>
<keyword evidence="2" id="KW-1185">Reference proteome</keyword>
<name>A0ABM0M4Q2_SACKO</name>
<protein>
    <submittedName>
        <fullName evidence="3">Zinc finger protein 862-like</fullName>
    </submittedName>
</protein>
<gene>
    <name evidence="3" type="primary">LOC102807830</name>
</gene>
<dbReference type="PANTHER" id="PTHR46880">
    <property type="entry name" value="RAS-ASSOCIATING DOMAIN-CONTAINING PROTEIN"/>
    <property type="match status" value="1"/>
</dbReference>
<feature type="region of interest" description="Disordered" evidence="1">
    <location>
        <begin position="1"/>
        <end position="27"/>
    </location>
</feature>
<evidence type="ECO:0000313" key="3">
    <source>
        <dbReference type="RefSeq" id="XP_006814993.1"/>
    </source>
</evidence>
<organism evidence="2 3">
    <name type="scientific">Saccoglossus kowalevskii</name>
    <name type="common">Acorn worm</name>
    <dbReference type="NCBI Taxonomy" id="10224"/>
    <lineage>
        <taxon>Eukaryota</taxon>
        <taxon>Metazoa</taxon>
        <taxon>Hemichordata</taxon>
        <taxon>Enteropneusta</taxon>
        <taxon>Harrimaniidae</taxon>
        <taxon>Saccoglossus</taxon>
    </lineage>
</organism>
<dbReference type="PANTHER" id="PTHR46880:SF5">
    <property type="entry name" value="DUF4371 DOMAIN-CONTAINING PROTEIN"/>
    <property type="match status" value="1"/>
</dbReference>
<reference evidence="3" key="1">
    <citation type="submission" date="2025-08" db="UniProtKB">
        <authorList>
            <consortium name="RefSeq"/>
        </authorList>
    </citation>
    <scope>IDENTIFICATION</scope>
    <source>
        <tissue evidence="3">Testes</tissue>
    </source>
</reference>
<dbReference type="Proteomes" id="UP000694865">
    <property type="component" value="Unplaced"/>
</dbReference>
<dbReference type="InterPro" id="IPR012337">
    <property type="entry name" value="RNaseH-like_sf"/>
</dbReference>
<accession>A0ABM0M4Q2</accession>
<evidence type="ECO:0000313" key="2">
    <source>
        <dbReference type="Proteomes" id="UP000694865"/>
    </source>
</evidence>